<dbReference type="EMBL" id="ALBS01000157">
    <property type="protein sequence ID" value="EJT49776.1"/>
    <property type="molecule type" value="Genomic_DNA"/>
</dbReference>
<dbReference type="HOGENOM" id="CLU_346887_0_0_1"/>
<protein>
    <recommendedName>
        <fullName evidence="3">F-box domain-containing protein</fullName>
    </recommendedName>
</protein>
<gene>
    <name evidence="1" type="ORF">A1Q1_01090</name>
</gene>
<dbReference type="RefSeq" id="XP_014180846.1">
    <property type="nucleotide sequence ID" value="XM_014325371.1"/>
</dbReference>
<sequence>MPTIDAQFHPHIVDMIWDHMTEDSAIVAGNVCRSWRDRAIPLLMKHIALHRRDDNEDADPVLEDMPIGAPLPYRRITGRVLIKSYTIGSKRTMLLKSLRYRRREIYNFDADEWFYEKEEIDEDLGMDLQKLLAKAEVVEAVNWNLHECQLGELTDLLFRSTRQVQFEARTYDMWSPIRPADPLRTETASIRPPLVRWRVQDYTMPHWDLGPSEVLFFLDYSHAQNIAEVFIGDFDKVYGRKPHACRHLTLSIDCYCDPVLGMWDITRSMGPGDVRGRQDDCTILLFNRTGKKRGEGFDDVGHTRGLLVNYFETFPNGVFSDVTVVGLEEFFEEQEPLEQYQDFLRKQFKKTAKEHGLHLRPSASGAVLVFRTHAKHKAIMDDYYGPGGYERRALSGGFLRPKATRVHTNGLLNIEFAMLDAKLYPEVIDAVWLFMSEDAAIVAGNVCRNWRDRATEVLIGHISLHLREDTIREDEVPQETYEGMDPSYRNIDGRVLIKSYQVGSKKTLLLRSLPYRRQEIFDWDRDDWKYEKEWVEEELGEKWTRLLARTRVVDVINWGVNECRLGELTECLFWATNQVRYNDDSWPDYGPFRELYDGVDDDDDLSEEPVPPLVRWHNVGPRMPHWDLGPQHLLLFLRYSHSKITPEVESVHEKYTMGREPQSCQNLTLSIDCYGDPIQQTYGSWPALGQDFHEWGQEVFTVLLFNKTKRRRWMSFSDVGNGRGLLVNFLETFPSVTFSDIIIVGLEEFIDDKPSLETYKRFLTQKFKKKAKASGLRLHPSQFGARILFRTHRGHKIIMNRGYGKSGYATHALK</sequence>
<dbReference type="AlphaFoldDB" id="J5T8U0"/>
<evidence type="ECO:0000313" key="1">
    <source>
        <dbReference type="EMBL" id="EJT49776.1"/>
    </source>
</evidence>
<proteinExistence type="predicted"/>
<dbReference type="Proteomes" id="UP000002748">
    <property type="component" value="Unassembled WGS sequence"/>
</dbReference>
<organism evidence="1 2">
    <name type="scientific">Trichosporon asahii var. asahii (strain ATCC 90039 / CBS 2479 / JCM 2466 / KCTC 7840 / NBRC 103889/ NCYC 2677 / UAMH 7654)</name>
    <name type="common">Yeast</name>
    <dbReference type="NCBI Taxonomy" id="1186058"/>
    <lineage>
        <taxon>Eukaryota</taxon>
        <taxon>Fungi</taxon>
        <taxon>Dikarya</taxon>
        <taxon>Basidiomycota</taxon>
        <taxon>Agaricomycotina</taxon>
        <taxon>Tremellomycetes</taxon>
        <taxon>Trichosporonales</taxon>
        <taxon>Trichosporonaceae</taxon>
        <taxon>Trichosporon</taxon>
    </lineage>
</organism>
<name>J5T8U0_TRIAS</name>
<dbReference type="GeneID" id="25984604"/>
<accession>J5T8U0</accession>
<dbReference type="KEGG" id="tasa:A1Q1_01090"/>
<reference evidence="1 2" key="1">
    <citation type="journal article" date="2012" name="Eukaryot. Cell">
        <title>Draft genome sequence of CBS 2479, the standard type strain of Trichosporon asahii.</title>
        <authorList>
            <person name="Yang R.Y."/>
            <person name="Li H.T."/>
            <person name="Zhu H."/>
            <person name="Zhou G.P."/>
            <person name="Wang M."/>
            <person name="Wang L."/>
        </authorList>
    </citation>
    <scope>NUCLEOTIDE SEQUENCE [LARGE SCALE GENOMIC DNA]</scope>
    <source>
        <strain evidence="2">ATCC 90039 / CBS 2479 / JCM 2466 / KCTC 7840 / NCYC 2677 / UAMH 7654</strain>
    </source>
</reference>
<evidence type="ECO:0008006" key="3">
    <source>
        <dbReference type="Google" id="ProtNLM"/>
    </source>
</evidence>
<dbReference type="VEuPathDB" id="FungiDB:A1Q1_01090"/>
<comment type="caution">
    <text evidence="1">The sequence shown here is derived from an EMBL/GenBank/DDBJ whole genome shotgun (WGS) entry which is preliminary data.</text>
</comment>
<evidence type="ECO:0000313" key="2">
    <source>
        <dbReference type="Proteomes" id="UP000002748"/>
    </source>
</evidence>